<accession>A0ABS5HGU9</accession>
<evidence type="ECO:0000313" key="1">
    <source>
        <dbReference type="EMBL" id="MBR8463504.1"/>
    </source>
</evidence>
<proteinExistence type="predicted"/>
<gene>
    <name evidence="1" type="ORF">KDD93_02830</name>
</gene>
<evidence type="ECO:0000313" key="2">
    <source>
        <dbReference type="Proteomes" id="UP000682951"/>
    </source>
</evidence>
<organism evidence="1 2">
    <name type="scientific">Campylobacter anatolicus</name>
    <dbReference type="NCBI Taxonomy" id="2829105"/>
    <lineage>
        <taxon>Bacteria</taxon>
        <taxon>Pseudomonadati</taxon>
        <taxon>Campylobacterota</taxon>
        <taxon>Epsilonproteobacteria</taxon>
        <taxon>Campylobacterales</taxon>
        <taxon>Campylobacteraceae</taxon>
        <taxon>Campylobacter</taxon>
    </lineage>
</organism>
<sequence>MDFDEFLIKLKEASLSKEEFIKLSGTNINTLKGWATERQGRKVQHWVESWLNLYIDNKKKDIVIEALRK</sequence>
<dbReference type="RefSeq" id="WP_212140068.1">
    <property type="nucleotide sequence ID" value="NZ_JAGSSW010000002.1"/>
</dbReference>
<keyword evidence="2" id="KW-1185">Reference proteome</keyword>
<comment type="caution">
    <text evidence="1">The sequence shown here is derived from an EMBL/GenBank/DDBJ whole genome shotgun (WGS) entry which is preliminary data.</text>
</comment>
<reference evidence="1 2" key="1">
    <citation type="submission" date="2021-04" db="EMBL/GenBank/DDBJ databases">
        <title>Molecular and phenotypic characterization and identification of bacterial isolates recovered from the Anatolian ground squirrels (Spermophilus xanthoprymnus) and which have the potential to form a new species in the Campylobacter genus.</title>
        <authorList>
            <person name="Aydin F."/>
            <person name="Abay S."/>
            <person name="Kayman T."/>
            <person name="Karakaya E."/>
            <person name="Mustak H.K."/>
            <person name="Mustak I.B."/>
            <person name="Bilgin N."/>
            <person name="Duzler A."/>
            <person name="Sahin O."/>
            <person name="Guran O."/>
            <person name="Saticioglu I.B."/>
        </authorList>
    </citation>
    <scope>NUCLEOTIDE SEQUENCE [LARGE SCALE GENOMIC DNA]</scope>
    <source>
        <strain evidence="2">faydin-G24</strain>
    </source>
</reference>
<dbReference type="Proteomes" id="UP000682951">
    <property type="component" value="Unassembled WGS sequence"/>
</dbReference>
<name>A0ABS5HGU9_9BACT</name>
<protein>
    <submittedName>
        <fullName evidence="1">XRE family transcriptional regulator</fullName>
    </submittedName>
</protein>
<dbReference type="EMBL" id="JAGSSW010000002">
    <property type="protein sequence ID" value="MBR8463504.1"/>
    <property type="molecule type" value="Genomic_DNA"/>
</dbReference>